<dbReference type="EC" id="2.7.8.8" evidence="5"/>
<evidence type="ECO:0000256" key="10">
    <source>
        <dbReference type="ARBA" id="ARBA00022989"/>
    </source>
</evidence>
<evidence type="ECO:0000256" key="8">
    <source>
        <dbReference type="ARBA" id="ARBA00022679"/>
    </source>
</evidence>
<dbReference type="STRING" id="941907.SAMN06295910_2455"/>
<evidence type="ECO:0000256" key="11">
    <source>
        <dbReference type="ARBA" id="ARBA00023098"/>
    </source>
</evidence>
<name>A0A1X7GYY3_9SPHN</name>
<feature type="domain" description="CDP-alcohol phosphatidyltransferase C-terminal" evidence="18">
    <location>
        <begin position="202"/>
        <end position="236"/>
    </location>
</feature>
<comment type="subcellular location">
    <subcellularLocation>
        <location evidence="3">Endomembrane system</location>
    </subcellularLocation>
    <subcellularLocation>
        <location evidence="2">Membrane</location>
        <topology evidence="2">Multi-pass membrane protein</topology>
    </subcellularLocation>
</comment>
<dbReference type="Pfam" id="PF08009">
    <property type="entry name" value="CDP-OH_P_tran_2"/>
    <property type="match status" value="1"/>
</dbReference>
<evidence type="ECO:0000256" key="14">
    <source>
        <dbReference type="ARBA" id="ARBA00023264"/>
    </source>
</evidence>
<gene>
    <name evidence="19" type="ORF">SAMN06295910_2455</name>
</gene>
<accession>A0A1X7GYY3</accession>
<evidence type="ECO:0000256" key="17">
    <source>
        <dbReference type="SAM" id="Phobius"/>
    </source>
</evidence>
<proteinExistence type="inferred from homology"/>
<dbReference type="NCBIfam" id="TIGR00473">
    <property type="entry name" value="pssA"/>
    <property type="match status" value="1"/>
</dbReference>
<feature type="transmembrane region" description="Helical" evidence="17">
    <location>
        <begin position="136"/>
        <end position="159"/>
    </location>
</feature>
<dbReference type="GO" id="GO:0003882">
    <property type="term" value="F:CDP-diacylglycerol-serine O-phosphatidyltransferase activity"/>
    <property type="evidence" value="ECO:0007669"/>
    <property type="project" value="UniProtKB-EC"/>
</dbReference>
<dbReference type="InterPro" id="IPR043130">
    <property type="entry name" value="CDP-OH_PTrfase_TM_dom"/>
</dbReference>
<dbReference type="RefSeq" id="WP_157123822.1">
    <property type="nucleotide sequence ID" value="NZ_LT840185.1"/>
</dbReference>
<evidence type="ECO:0000256" key="7">
    <source>
        <dbReference type="ARBA" id="ARBA00022516"/>
    </source>
</evidence>
<evidence type="ECO:0000256" key="3">
    <source>
        <dbReference type="ARBA" id="ARBA00004308"/>
    </source>
</evidence>
<evidence type="ECO:0000256" key="4">
    <source>
        <dbReference type="ARBA" id="ARBA00010441"/>
    </source>
</evidence>
<evidence type="ECO:0000256" key="6">
    <source>
        <dbReference type="ARBA" id="ARBA00017171"/>
    </source>
</evidence>
<evidence type="ECO:0000259" key="18">
    <source>
        <dbReference type="Pfam" id="PF08009"/>
    </source>
</evidence>
<dbReference type="GO" id="GO:0012505">
    <property type="term" value="C:endomembrane system"/>
    <property type="evidence" value="ECO:0007669"/>
    <property type="project" value="UniProtKB-SubCell"/>
</dbReference>
<evidence type="ECO:0000256" key="12">
    <source>
        <dbReference type="ARBA" id="ARBA00023136"/>
    </source>
</evidence>
<evidence type="ECO:0000256" key="2">
    <source>
        <dbReference type="ARBA" id="ARBA00004141"/>
    </source>
</evidence>
<organism evidence="19 20">
    <name type="scientific">Allosphingosinicella indica</name>
    <dbReference type="NCBI Taxonomy" id="941907"/>
    <lineage>
        <taxon>Bacteria</taxon>
        <taxon>Pseudomonadati</taxon>
        <taxon>Pseudomonadota</taxon>
        <taxon>Alphaproteobacteria</taxon>
        <taxon>Sphingomonadales</taxon>
        <taxon>Sphingomonadaceae</taxon>
        <taxon>Allosphingosinicella</taxon>
    </lineage>
</organism>
<dbReference type="InterPro" id="IPR012616">
    <property type="entry name" value="CDP-OH_P_trans_C"/>
</dbReference>
<dbReference type="InterPro" id="IPR000462">
    <property type="entry name" value="CDP-OH_P_trans"/>
</dbReference>
<evidence type="ECO:0000256" key="1">
    <source>
        <dbReference type="ARBA" id="ARBA00000287"/>
    </source>
</evidence>
<keyword evidence="10 17" id="KW-1133">Transmembrane helix</keyword>
<keyword evidence="20" id="KW-1185">Reference proteome</keyword>
<keyword evidence="11" id="KW-0443">Lipid metabolism</keyword>
<dbReference type="PROSITE" id="PS00379">
    <property type="entry name" value="CDP_ALCOHOL_P_TRANSF"/>
    <property type="match status" value="1"/>
</dbReference>
<comment type="similarity">
    <text evidence="4 16">Belongs to the CDP-alcohol phosphatidyltransferase class-I family.</text>
</comment>
<dbReference type="Gene3D" id="1.20.120.1760">
    <property type="match status" value="1"/>
</dbReference>
<comment type="catalytic activity">
    <reaction evidence="1">
        <text>a CDP-1,2-diacyl-sn-glycerol + L-serine = a 1,2-diacyl-sn-glycero-3-phospho-L-serine + CMP + H(+)</text>
        <dbReference type="Rhea" id="RHEA:16913"/>
        <dbReference type="ChEBI" id="CHEBI:15378"/>
        <dbReference type="ChEBI" id="CHEBI:33384"/>
        <dbReference type="ChEBI" id="CHEBI:57262"/>
        <dbReference type="ChEBI" id="CHEBI:58332"/>
        <dbReference type="ChEBI" id="CHEBI:60377"/>
        <dbReference type="EC" id="2.7.8.8"/>
    </reaction>
</comment>
<evidence type="ECO:0000313" key="19">
    <source>
        <dbReference type="EMBL" id="SMF76437.1"/>
    </source>
</evidence>
<keyword evidence="8 16" id="KW-0808">Transferase</keyword>
<feature type="transmembrane region" description="Helical" evidence="17">
    <location>
        <begin position="171"/>
        <end position="189"/>
    </location>
</feature>
<dbReference type="OrthoDB" id="9777147at2"/>
<keyword evidence="12 17" id="KW-0472">Membrane</keyword>
<evidence type="ECO:0000256" key="5">
    <source>
        <dbReference type="ARBA" id="ARBA00013174"/>
    </source>
</evidence>
<evidence type="ECO:0000256" key="13">
    <source>
        <dbReference type="ARBA" id="ARBA00023209"/>
    </source>
</evidence>
<dbReference type="GO" id="GO:0016020">
    <property type="term" value="C:membrane"/>
    <property type="evidence" value="ECO:0007669"/>
    <property type="project" value="UniProtKB-SubCell"/>
</dbReference>
<feature type="transmembrane region" description="Helical" evidence="17">
    <location>
        <begin position="41"/>
        <end position="57"/>
    </location>
</feature>
<evidence type="ECO:0000256" key="16">
    <source>
        <dbReference type="RuleBase" id="RU003750"/>
    </source>
</evidence>
<keyword evidence="13" id="KW-0594">Phospholipid biosynthesis</keyword>
<dbReference type="Proteomes" id="UP000192934">
    <property type="component" value="Chromosome I"/>
</dbReference>
<keyword evidence="14" id="KW-1208">Phospholipid metabolism</keyword>
<dbReference type="Pfam" id="PF01066">
    <property type="entry name" value="CDP-OH_P_transf"/>
    <property type="match status" value="1"/>
</dbReference>
<dbReference type="GO" id="GO:0008654">
    <property type="term" value="P:phospholipid biosynthetic process"/>
    <property type="evidence" value="ECO:0007669"/>
    <property type="project" value="UniProtKB-KW"/>
</dbReference>
<evidence type="ECO:0000256" key="15">
    <source>
        <dbReference type="ARBA" id="ARBA00032361"/>
    </source>
</evidence>
<keyword evidence="9 17" id="KW-0812">Transmembrane</keyword>
<reference evidence="20" key="1">
    <citation type="submission" date="2017-04" db="EMBL/GenBank/DDBJ databases">
        <authorList>
            <person name="Varghese N."/>
            <person name="Submissions S."/>
        </authorList>
    </citation>
    <scope>NUCLEOTIDE SEQUENCE [LARGE SCALE GENOMIC DNA]</scope>
    <source>
        <strain evidence="20">Dd16</strain>
    </source>
</reference>
<dbReference type="EMBL" id="LT840185">
    <property type="protein sequence ID" value="SMF76437.1"/>
    <property type="molecule type" value="Genomic_DNA"/>
</dbReference>
<keyword evidence="7" id="KW-0444">Lipid biosynthesis</keyword>
<evidence type="ECO:0000256" key="9">
    <source>
        <dbReference type="ARBA" id="ARBA00022692"/>
    </source>
</evidence>
<dbReference type="AlphaFoldDB" id="A0A1X7GYY3"/>
<feature type="transmembrane region" description="Helical" evidence="17">
    <location>
        <begin position="201"/>
        <end position="218"/>
    </location>
</feature>
<dbReference type="InterPro" id="IPR048254">
    <property type="entry name" value="CDP_ALCOHOL_P_TRANSF_CS"/>
</dbReference>
<sequence length="267" mass="28704">MRPAIRRPRGIPLRALVPNAVTALALCSGLTGIRFAVDGNWERALAFVIIAAVLDGMDGRIARMLNGQSKFGAELDSLSDVIAFGVAPAIILYLWALHDLPKFGWMFALAHAVCAALRLARFNANIDVEDQPHKSAGFLTGVPAPAGAGLTFLPIYLWIVTREDIFRDPLLIAPWTALIAFLMISNIATFSWTSLRLRRGVRLWALVVIALVGGALLSEPWVTLAFAAIVYAALIPVSFLSYGKVKRLRAAAGLKPAATPPDETPAG</sequence>
<feature type="transmembrane region" description="Helical" evidence="17">
    <location>
        <begin position="12"/>
        <end position="35"/>
    </location>
</feature>
<feature type="transmembrane region" description="Helical" evidence="17">
    <location>
        <begin position="78"/>
        <end position="97"/>
    </location>
</feature>
<feature type="transmembrane region" description="Helical" evidence="17">
    <location>
        <begin position="224"/>
        <end position="242"/>
    </location>
</feature>
<dbReference type="InterPro" id="IPR004533">
    <property type="entry name" value="CDP-diaglyc--ser_O-PTrfase"/>
</dbReference>
<evidence type="ECO:0000313" key="20">
    <source>
        <dbReference type="Proteomes" id="UP000192934"/>
    </source>
</evidence>
<protein>
    <recommendedName>
        <fullName evidence="6">CDP-diacylglycerol--serine O-phosphatidyltransferase</fullName>
        <ecNumber evidence="5">2.7.8.8</ecNumber>
    </recommendedName>
    <alternativeName>
        <fullName evidence="15">Phosphatidylserine synthase</fullName>
    </alternativeName>
</protein>